<proteinExistence type="predicted"/>
<dbReference type="EMBL" id="BARW01018505">
    <property type="protein sequence ID" value="GAI99750.1"/>
    <property type="molecule type" value="Genomic_DNA"/>
</dbReference>
<protein>
    <submittedName>
        <fullName evidence="1">Uncharacterized protein</fullName>
    </submittedName>
</protein>
<accession>X1UIN7</accession>
<feature type="non-terminal residue" evidence="1">
    <location>
        <position position="1"/>
    </location>
</feature>
<gene>
    <name evidence="1" type="ORF">S12H4_31674</name>
</gene>
<sequence>YGPWQTILQYTGSSTGGNISEDISELAADQSNVRIRWHYYDAFYDEYWGIDNVKIIGNFRIPPMQMAMGGGGGSTLKSMGMMMESSFFSLVPSSIMPSAGDSDDLILSVTESINLRPERLAAKSQKFYDITPQAIAELKTVKPKPLTTRELYELRAELFKLFSEIWLSIDMKTPITEEQWLEFRKALEESGF</sequence>
<comment type="caution">
    <text evidence="1">The sequence shown here is derived from an EMBL/GenBank/DDBJ whole genome shotgun (WGS) entry which is preliminary data.</text>
</comment>
<organism evidence="1">
    <name type="scientific">marine sediment metagenome</name>
    <dbReference type="NCBI Taxonomy" id="412755"/>
    <lineage>
        <taxon>unclassified sequences</taxon>
        <taxon>metagenomes</taxon>
        <taxon>ecological metagenomes</taxon>
    </lineage>
</organism>
<evidence type="ECO:0000313" key="1">
    <source>
        <dbReference type="EMBL" id="GAI99750.1"/>
    </source>
</evidence>
<name>X1UIN7_9ZZZZ</name>
<reference evidence="1" key="1">
    <citation type="journal article" date="2014" name="Front. Microbiol.">
        <title>High frequency of phylogenetically diverse reductive dehalogenase-homologous genes in deep subseafloor sedimentary metagenomes.</title>
        <authorList>
            <person name="Kawai M."/>
            <person name="Futagami T."/>
            <person name="Toyoda A."/>
            <person name="Takaki Y."/>
            <person name="Nishi S."/>
            <person name="Hori S."/>
            <person name="Arai W."/>
            <person name="Tsubouchi T."/>
            <person name="Morono Y."/>
            <person name="Uchiyama I."/>
            <person name="Ito T."/>
            <person name="Fujiyama A."/>
            <person name="Inagaki F."/>
            <person name="Takami H."/>
        </authorList>
    </citation>
    <scope>NUCLEOTIDE SEQUENCE</scope>
    <source>
        <strain evidence="1">Expedition CK06-06</strain>
    </source>
</reference>
<dbReference type="AlphaFoldDB" id="X1UIN7"/>